<evidence type="ECO:0000313" key="1">
    <source>
        <dbReference type="EMBL" id="KAI7983484.1"/>
    </source>
</evidence>
<keyword evidence="2" id="KW-1185">Reference proteome</keyword>
<sequence length="105" mass="11568">MFSYSLSRAKIECSSDIISHTHTVSLSLSSPTNPTPPPPPPRSPAVHRRYPRRRLPTETARPYDLPSVIEGFGFGTNEGFAIGLRGLSSESVVRTRKGQSFEEVL</sequence>
<comment type="caution">
    <text evidence="1">The sequence shown here is derived from an EMBL/GenBank/DDBJ whole genome shotgun (WGS) entry which is preliminary data.</text>
</comment>
<gene>
    <name evidence="1" type="ORF">LOK49_LG15G01464</name>
</gene>
<organism evidence="1 2">
    <name type="scientific">Camellia lanceoleosa</name>
    <dbReference type="NCBI Taxonomy" id="1840588"/>
    <lineage>
        <taxon>Eukaryota</taxon>
        <taxon>Viridiplantae</taxon>
        <taxon>Streptophyta</taxon>
        <taxon>Embryophyta</taxon>
        <taxon>Tracheophyta</taxon>
        <taxon>Spermatophyta</taxon>
        <taxon>Magnoliopsida</taxon>
        <taxon>eudicotyledons</taxon>
        <taxon>Gunneridae</taxon>
        <taxon>Pentapetalae</taxon>
        <taxon>asterids</taxon>
        <taxon>Ericales</taxon>
        <taxon>Theaceae</taxon>
        <taxon>Camellia</taxon>
    </lineage>
</organism>
<proteinExistence type="predicted"/>
<dbReference type="Proteomes" id="UP001060215">
    <property type="component" value="Chromosome 11"/>
</dbReference>
<name>A0ACC0F4D2_9ERIC</name>
<accession>A0ACC0F4D2</accession>
<reference evidence="1 2" key="1">
    <citation type="journal article" date="2022" name="Plant J.">
        <title>Chromosome-level genome of Camellia lanceoleosa provides a valuable resource for understanding genome evolution and self-incompatibility.</title>
        <authorList>
            <person name="Gong W."/>
            <person name="Xiao S."/>
            <person name="Wang L."/>
            <person name="Liao Z."/>
            <person name="Chang Y."/>
            <person name="Mo W."/>
            <person name="Hu G."/>
            <person name="Li W."/>
            <person name="Zhao G."/>
            <person name="Zhu H."/>
            <person name="Hu X."/>
            <person name="Ji K."/>
            <person name="Xiang X."/>
            <person name="Song Q."/>
            <person name="Yuan D."/>
            <person name="Jin S."/>
            <person name="Zhang L."/>
        </authorList>
    </citation>
    <scope>NUCLEOTIDE SEQUENCE [LARGE SCALE GENOMIC DNA]</scope>
    <source>
        <strain evidence="1">SQ_2022a</strain>
    </source>
</reference>
<evidence type="ECO:0000313" key="2">
    <source>
        <dbReference type="Proteomes" id="UP001060215"/>
    </source>
</evidence>
<protein>
    <submittedName>
        <fullName evidence="1">Uncharacterized protein</fullName>
    </submittedName>
</protein>
<dbReference type="EMBL" id="CM045768">
    <property type="protein sequence ID" value="KAI7983484.1"/>
    <property type="molecule type" value="Genomic_DNA"/>
</dbReference>